<proteinExistence type="predicted"/>
<comment type="caution">
    <text evidence="1">The sequence shown here is derived from an EMBL/GenBank/DDBJ whole genome shotgun (WGS) entry which is preliminary data.</text>
</comment>
<protein>
    <submittedName>
        <fullName evidence="1">Uncharacterized protein</fullName>
    </submittedName>
</protein>
<sequence length="251" mass="28952">MKHILHRATIFMMLCLCAVLLTGCTANIPDLETERYSFYEMWDKSLPIDKILKKAAENYAFVYPEELNLTRHPDLLSAADFTGPIICFYDPDLTYYGVGAGKMYIPNMAKERFITSNYFPKGNEARLWHTMADILKDNEYETDFVSKEKLLALKQKKLPVVYMVLECTGYEDSAGIEYDIGTIYTLTFRTGYYSYKTGELLAWEDESRLYEREYLMSSQDQMVDSNGKRVFTSFEDGEGILVPAIRLLCGE</sequence>
<name>A0A644WUZ6_9ZZZZ</name>
<accession>A0A644WUZ6</accession>
<dbReference type="PROSITE" id="PS51257">
    <property type="entry name" value="PROKAR_LIPOPROTEIN"/>
    <property type="match status" value="1"/>
</dbReference>
<dbReference type="AlphaFoldDB" id="A0A644WUZ6"/>
<organism evidence="1">
    <name type="scientific">bioreactor metagenome</name>
    <dbReference type="NCBI Taxonomy" id="1076179"/>
    <lineage>
        <taxon>unclassified sequences</taxon>
        <taxon>metagenomes</taxon>
        <taxon>ecological metagenomes</taxon>
    </lineage>
</organism>
<dbReference type="EMBL" id="VSSQ01001369">
    <property type="protein sequence ID" value="MPM07726.1"/>
    <property type="molecule type" value="Genomic_DNA"/>
</dbReference>
<gene>
    <name evidence="1" type="ORF">SDC9_54033</name>
</gene>
<evidence type="ECO:0000313" key="1">
    <source>
        <dbReference type="EMBL" id="MPM07726.1"/>
    </source>
</evidence>
<reference evidence="1" key="1">
    <citation type="submission" date="2019-08" db="EMBL/GenBank/DDBJ databases">
        <authorList>
            <person name="Kucharzyk K."/>
            <person name="Murdoch R.W."/>
            <person name="Higgins S."/>
            <person name="Loffler F."/>
        </authorList>
    </citation>
    <scope>NUCLEOTIDE SEQUENCE</scope>
</reference>